<keyword evidence="6" id="KW-0472">Membrane</keyword>
<dbReference type="InterPro" id="IPR014756">
    <property type="entry name" value="Ig_E-set"/>
</dbReference>
<feature type="domain" description="CopC" evidence="8">
    <location>
        <begin position="28"/>
        <end position="118"/>
    </location>
</feature>
<evidence type="ECO:0000256" key="2">
    <source>
        <dbReference type="ARBA" id="ARBA00022723"/>
    </source>
</evidence>
<evidence type="ECO:0000256" key="6">
    <source>
        <dbReference type="SAM" id="Phobius"/>
    </source>
</evidence>
<dbReference type="GO" id="GO:0030313">
    <property type="term" value="C:cell envelope"/>
    <property type="evidence" value="ECO:0007669"/>
    <property type="project" value="UniProtKB-SubCell"/>
</dbReference>
<dbReference type="GO" id="GO:0006825">
    <property type="term" value="P:copper ion transport"/>
    <property type="evidence" value="ECO:0007669"/>
    <property type="project" value="InterPro"/>
</dbReference>
<keyword evidence="2" id="KW-0479">Metal-binding</keyword>
<dbReference type="GO" id="GO:0046688">
    <property type="term" value="P:response to copper ion"/>
    <property type="evidence" value="ECO:0007669"/>
    <property type="project" value="InterPro"/>
</dbReference>
<dbReference type="PANTHER" id="PTHR34820:SF4">
    <property type="entry name" value="INNER MEMBRANE PROTEIN YEBZ"/>
    <property type="match status" value="1"/>
</dbReference>
<dbReference type="AlphaFoldDB" id="A0A7W0HN26"/>
<feature type="signal peptide" evidence="7">
    <location>
        <begin position="1"/>
        <end position="27"/>
    </location>
</feature>
<dbReference type="GO" id="GO:0005886">
    <property type="term" value="C:plasma membrane"/>
    <property type="evidence" value="ECO:0007669"/>
    <property type="project" value="TreeGrafter"/>
</dbReference>
<comment type="subcellular location">
    <subcellularLocation>
        <location evidence="1">Cell envelope</location>
    </subcellularLocation>
</comment>
<dbReference type="PANTHER" id="PTHR34820">
    <property type="entry name" value="INNER MEMBRANE PROTEIN YEBZ"/>
    <property type="match status" value="1"/>
</dbReference>
<feature type="compositionally biased region" description="Low complexity" evidence="5">
    <location>
        <begin position="121"/>
        <end position="167"/>
    </location>
</feature>
<keyword evidence="4" id="KW-0186">Copper</keyword>
<protein>
    <recommendedName>
        <fullName evidence="8">CopC domain-containing protein</fullName>
    </recommendedName>
</protein>
<evidence type="ECO:0000256" key="5">
    <source>
        <dbReference type="SAM" id="MobiDB-lite"/>
    </source>
</evidence>
<reference evidence="9 10" key="1">
    <citation type="submission" date="2020-07" db="EMBL/GenBank/DDBJ databases">
        <title>Genomic Encyclopedia of Type Strains, Phase IV (KMG-IV): sequencing the most valuable type-strain genomes for metagenomic binning, comparative biology and taxonomic classification.</title>
        <authorList>
            <person name="Goeker M."/>
        </authorList>
    </citation>
    <scope>NUCLEOTIDE SEQUENCE [LARGE SCALE GENOMIC DNA]</scope>
    <source>
        <strain evidence="9 10">DSM 45533</strain>
    </source>
</reference>
<dbReference type="InterPro" id="IPR007348">
    <property type="entry name" value="CopC_dom"/>
</dbReference>
<organism evidence="9 10">
    <name type="scientific">Nonomuraea soli</name>
    <dbReference type="NCBI Taxonomy" id="1032476"/>
    <lineage>
        <taxon>Bacteria</taxon>
        <taxon>Bacillati</taxon>
        <taxon>Actinomycetota</taxon>
        <taxon>Actinomycetes</taxon>
        <taxon>Streptosporangiales</taxon>
        <taxon>Streptosporangiaceae</taxon>
        <taxon>Nonomuraea</taxon>
    </lineage>
</organism>
<dbReference type="Proteomes" id="UP000530928">
    <property type="component" value="Unassembled WGS sequence"/>
</dbReference>
<evidence type="ECO:0000313" key="10">
    <source>
        <dbReference type="Proteomes" id="UP000530928"/>
    </source>
</evidence>
<proteinExistence type="predicted"/>
<feature type="region of interest" description="Disordered" evidence="5">
    <location>
        <begin position="118"/>
        <end position="168"/>
    </location>
</feature>
<feature type="transmembrane region" description="Helical" evidence="6">
    <location>
        <begin position="173"/>
        <end position="195"/>
    </location>
</feature>
<keyword evidence="3 7" id="KW-0732">Signal</keyword>
<feature type="chain" id="PRO_5031087319" description="CopC domain-containing protein" evidence="7">
    <location>
        <begin position="28"/>
        <end position="200"/>
    </location>
</feature>
<accession>A0A7W0HN26</accession>
<keyword evidence="10" id="KW-1185">Reference proteome</keyword>
<gene>
    <name evidence="9" type="ORF">HNR30_000677</name>
</gene>
<name>A0A7W0HN26_9ACTN</name>
<sequence>MKRSPLAALTALLAALLALGVATPALAHDTLKGSDPKKDSTVEKVEQVKLEFNARVRMPYVIVRDAGGKAFQDGKPELDGRWVTQALTETLPDGAYTIAYRVVSSDGHPIEGEVPFTVKGAPKAEPSESATPEASASAAATPVGTPTQAQATATEQASAEQASAEQGQEGGGFPVWLIVVVGALVGIGIGFLISARKAKP</sequence>
<evidence type="ECO:0000313" key="9">
    <source>
        <dbReference type="EMBL" id="MBA2889342.1"/>
    </source>
</evidence>
<evidence type="ECO:0000256" key="4">
    <source>
        <dbReference type="ARBA" id="ARBA00023008"/>
    </source>
</evidence>
<dbReference type="SUPFAM" id="SSF81296">
    <property type="entry name" value="E set domains"/>
    <property type="match status" value="1"/>
</dbReference>
<evidence type="ECO:0000256" key="7">
    <source>
        <dbReference type="SAM" id="SignalP"/>
    </source>
</evidence>
<keyword evidence="6" id="KW-1133">Transmembrane helix</keyword>
<evidence type="ECO:0000256" key="3">
    <source>
        <dbReference type="ARBA" id="ARBA00022729"/>
    </source>
</evidence>
<dbReference type="EMBL" id="JACDUR010000001">
    <property type="protein sequence ID" value="MBA2889342.1"/>
    <property type="molecule type" value="Genomic_DNA"/>
</dbReference>
<dbReference type="InterPro" id="IPR014755">
    <property type="entry name" value="Cu-Rt/internalin_Ig-like"/>
</dbReference>
<dbReference type="GO" id="GO:0042597">
    <property type="term" value="C:periplasmic space"/>
    <property type="evidence" value="ECO:0007669"/>
    <property type="project" value="InterPro"/>
</dbReference>
<evidence type="ECO:0000259" key="8">
    <source>
        <dbReference type="Pfam" id="PF04234"/>
    </source>
</evidence>
<keyword evidence="6" id="KW-0812">Transmembrane</keyword>
<dbReference type="InterPro" id="IPR032694">
    <property type="entry name" value="CopC/D"/>
</dbReference>
<comment type="caution">
    <text evidence="9">The sequence shown here is derived from an EMBL/GenBank/DDBJ whole genome shotgun (WGS) entry which is preliminary data.</text>
</comment>
<dbReference type="GO" id="GO:0005507">
    <property type="term" value="F:copper ion binding"/>
    <property type="evidence" value="ECO:0007669"/>
    <property type="project" value="InterPro"/>
</dbReference>
<evidence type="ECO:0000256" key="1">
    <source>
        <dbReference type="ARBA" id="ARBA00004196"/>
    </source>
</evidence>
<dbReference type="Gene3D" id="2.60.40.1220">
    <property type="match status" value="1"/>
</dbReference>
<dbReference type="RefSeq" id="WP_181608141.1">
    <property type="nucleotide sequence ID" value="NZ_BAABAM010000001.1"/>
</dbReference>
<dbReference type="Pfam" id="PF04234">
    <property type="entry name" value="CopC"/>
    <property type="match status" value="1"/>
</dbReference>